<dbReference type="STRING" id="1411141.GCA_001590885_03457"/>
<dbReference type="GeneID" id="75025390"/>
<dbReference type="AlphaFoldDB" id="A0A240ADH0"/>
<proteinExistence type="predicted"/>
<dbReference type="Proteomes" id="UP000215134">
    <property type="component" value="Chromosome 1"/>
</dbReference>
<feature type="region of interest" description="Disordered" evidence="1">
    <location>
        <begin position="171"/>
        <end position="192"/>
    </location>
</feature>
<dbReference type="RefSeq" id="WP_095095070.1">
    <property type="nucleotide sequence ID" value="NZ_CAMIQD010000005.1"/>
</dbReference>
<sequence>MSHLDTRAARDPRRYLPLAALIGAALALPLNGYACGPDFPNRLLTDRNGTLLYMPEGNFAFEAGRLVAPDKQLPQWQAPPPPMPPKPMPLSPETLIIGKMRAAKTVEEADAVNTQGLSDAARLYQLGAVAFAVDDPRAAEYFRQVLALPAAQQADWGLRAQYSLGRLLMGDRGTPENASGEPAPAVEHPPKAQLEQARAAFQQAIDRVKGGAADPDRLALSSLGQQARIDLWLGDVAAAARLYAQQAAQGDPGGGLSLQYVSSYLVNPDHVETLKQAIDNPLIQQLVTIELFARSSNLQLADTDGSGSRSAQTISQILTLLNASVKSGFAGSDRLAALAYRAGQYPMTASLLKNAGDSGLAWWLRAKMALRDGDVKAATAAYAKAASAFPANESWGEQRNADFVAETIVPECRVAGEQAILALNRGDYLQAMDLLYRGKALYWADVADVAERVLTVDELKGFVDRHAPAPATPLQPVNPDEYGGQQMTPEVQLRELLARRLMRAGREQEALAYFDIPNYRQAAQQYADALKAAQDKTAKPLARATAYYRAASLLRAQGLTFTGYEMTPDYAIYGAGYSYLGDAFDTRELKHKSWIGGAEAARAKAALPPQDNRFLHYRWQAVDLARQAADLLPPKSQAYAAVLCNAAGWVIKRDAKTGQALYQRYLNTGTRYAWASKFGYDCPAPDFAAVTR</sequence>
<protein>
    <recommendedName>
        <fullName evidence="4">Tetratricopeptide repeat</fullName>
    </recommendedName>
</protein>
<dbReference type="OrthoDB" id="179859at2"/>
<evidence type="ECO:0000256" key="1">
    <source>
        <dbReference type="SAM" id="MobiDB-lite"/>
    </source>
</evidence>
<accession>A0A240ADH0</accession>
<organism evidence="2 3">
    <name type="scientific">Serratia ficaria</name>
    <dbReference type="NCBI Taxonomy" id="61651"/>
    <lineage>
        <taxon>Bacteria</taxon>
        <taxon>Pseudomonadati</taxon>
        <taxon>Pseudomonadota</taxon>
        <taxon>Gammaproteobacteria</taxon>
        <taxon>Enterobacterales</taxon>
        <taxon>Yersiniaceae</taxon>
        <taxon>Serratia</taxon>
    </lineage>
</organism>
<dbReference type="EMBL" id="LT906479">
    <property type="protein sequence ID" value="SNV81437.1"/>
    <property type="molecule type" value="Genomic_DNA"/>
</dbReference>
<dbReference type="KEGG" id="sfj:SAMEA4384070_0197"/>
<reference evidence="2 3" key="1">
    <citation type="submission" date="2017-06" db="EMBL/GenBank/DDBJ databases">
        <authorList>
            <consortium name="Pathogen Informatics"/>
        </authorList>
    </citation>
    <scope>NUCLEOTIDE SEQUENCE [LARGE SCALE GENOMIC DNA]</scope>
    <source>
        <strain evidence="2 3">NCTC12148</strain>
    </source>
</reference>
<gene>
    <name evidence="2" type="ORF">SAMEA4384070_00197</name>
</gene>
<evidence type="ECO:0000313" key="3">
    <source>
        <dbReference type="Proteomes" id="UP000215134"/>
    </source>
</evidence>
<keyword evidence="3" id="KW-1185">Reference proteome</keyword>
<evidence type="ECO:0008006" key="4">
    <source>
        <dbReference type="Google" id="ProtNLM"/>
    </source>
</evidence>
<name>A0A240ADH0_SERFI</name>
<evidence type="ECO:0000313" key="2">
    <source>
        <dbReference type="EMBL" id="SNV81437.1"/>
    </source>
</evidence>